<keyword evidence="2" id="KW-1185">Reference proteome</keyword>
<proteinExistence type="predicted"/>
<dbReference type="InterPro" id="IPR016181">
    <property type="entry name" value="Acyl_CoA_acyltransferase"/>
</dbReference>
<organism evidence="1 2">
    <name type="scientific">Microbacterium azadirachtae</name>
    <dbReference type="NCBI Taxonomy" id="582680"/>
    <lineage>
        <taxon>Bacteria</taxon>
        <taxon>Bacillati</taxon>
        <taxon>Actinomycetota</taxon>
        <taxon>Actinomycetes</taxon>
        <taxon>Micrococcales</taxon>
        <taxon>Microbacteriaceae</taxon>
        <taxon>Microbacterium</taxon>
    </lineage>
</organism>
<dbReference type="RefSeq" id="WP_200892780.1">
    <property type="nucleotide sequence ID" value="NZ_JYIX01000034.1"/>
</dbReference>
<dbReference type="EMBL" id="JYIX01000034">
    <property type="protein sequence ID" value="KJL33216.1"/>
    <property type="molecule type" value="Genomic_DNA"/>
</dbReference>
<sequence length="302" mass="32389">MMSATSSVVAEEQDNVAEGADRAAAAAEATSGVDIRLLDDMRDLAAVRALYEGIWDTGATNPPVTADMLRALVQAGNYVAGAFDDAVEGRDLVGACFGFFGPPAARTLHSHIAGTMPRVRGRHLGFALKLHQRAWALRRDIDTITWTYDPLIRRNAHFNLGKLAASVGTYLPRLYGSLDDSINRGDETDRILVRWELRSPQVVGAAAHRPHLVDAAAARAAGAGIALRPDDSEAPRRGALGAGTVLVGVPADIESMRETDPRRAADWRIALRDVMGGLLAEGATVRGFDRAGWYIIDGQEKS</sequence>
<comment type="caution">
    <text evidence="1">The sequence shown here is derived from an EMBL/GenBank/DDBJ whole genome shotgun (WGS) entry which is preliminary data.</text>
</comment>
<dbReference type="STRING" id="582680.RS86_01875"/>
<reference evidence="1 2" key="1">
    <citation type="submission" date="2015-02" db="EMBL/GenBank/DDBJ databases">
        <title>Draft genome sequences of ten Microbacterium spp. with emphasis on heavy metal contaminated environments.</title>
        <authorList>
            <person name="Corretto E."/>
        </authorList>
    </citation>
    <scope>NUCLEOTIDE SEQUENCE [LARGE SCALE GENOMIC DNA]</scope>
    <source>
        <strain evidence="1 2">ARN176</strain>
    </source>
</reference>
<dbReference type="AlphaFoldDB" id="A0A0F0LNX1"/>
<accession>A0A0F0LNX1</accession>
<dbReference type="PANTHER" id="PTHR41700:SF1">
    <property type="entry name" value="N-ACETYLTRANSFERASE DOMAIN-CONTAINING PROTEIN"/>
    <property type="match status" value="1"/>
</dbReference>
<gene>
    <name evidence="1" type="ORF">RS86_01875</name>
</gene>
<protein>
    <recommendedName>
        <fullName evidence="3">N-acetyltransferase domain-containing protein</fullName>
    </recommendedName>
</protein>
<name>A0A0F0LNX1_9MICO</name>
<dbReference type="PATRIC" id="fig|582680.6.peg.1942"/>
<evidence type="ECO:0000313" key="2">
    <source>
        <dbReference type="Proteomes" id="UP000033740"/>
    </source>
</evidence>
<dbReference type="Proteomes" id="UP000033740">
    <property type="component" value="Unassembled WGS sequence"/>
</dbReference>
<dbReference type="Gene3D" id="3.40.630.30">
    <property type="match status" value="1"/>
</dbReference>
<dbReference type="SUPFAM" id="SSF55729">
    <property type="entry name" value="Acyl-CoA N-acyltransferases (Nat)"/>
    <property type="match status" value="1"/>
</dbReference>
<dbReference type="PANTHER" id="PTHR41700">
    <property type="entry name" value="GCN5-RELATED N-ACETYLTRANSFERASE"/>
    <property type="match status" value="1"/>
</dbReference>
<evidence type="ECO:0000313" key="1">
    <source>
        <dbReference type="EMBL" id="KJL33216.1"/>
    </source>
</evidence>
<dbReference type="InterPro" id="IPR038764">
    <property type="entry name" value="GNAT_N_AcTrfase_prd"/>
</dbReference>
<evidence type="ECO:0008006" key="3">
    <source>
        <dbReference type="Google" id="ProtNLM"/>
    </source>
</evidence>